<evidence type="ECO:0000256" key="1">
    <source>
        <dbReference type="SAM" id="MobiDB-lite"/>
    </source>
</evidence>
<sequence length="518" mass="53696">MTSYLDYTFFWGSQTPTGMAGISTNGPSNVPFACTPMYSEQYFTFTWYQLGNGCPVEYSWSPASTCISTAGVYNTMTWSCTWTTSQISTSQVNGGTITASAGQAATATAPVVWVTVTNTQQTTSTTTSVVDPGAKTVTVTSTQGVSKRDVDLTGALFPANQYGLDLLDSVEELNATYGALDPRADCVLGDINCGANCCLSDQTCIFGGTYPCCNGWACVPYNPKEPFTGNIYWSWTGATATSTSWVLQTTYSTVNPAGSTTTITPTSTTTANVVQTQTATATITTNDPTVTVVTVITPNTPITVNPFTTVITSGSSTITSIVTPIPATSTSTTTSSAAGSTSTGGSSNNKLIVGVAAGVGTPLGLCLIGLLIFLIFRHRHKHPKTPPPDIVGGSSAAVESGPGAGGAAYYVNAASMAHKPQAGPVIVEHQMSPDPNYHTGGGGQAGGYGYGPTSPMSQHSSEMFVPPNQHASVGSEGMYAQHPPRYASPPVYGQGPPGQGQYNEVAGGPVPDRYELHH</sequence>
<reference evidence="3 4" key="1">
    <citation type="submission" date="2016-03" db="EMBL/GenBank/DDBJ databases">
        <authorList>
            <person name="Ploux O."/>
        </authorList>
    </citation>
    <scope>NUCLEOTIDE SEQUENCE [LARGE SCALE GENOMIC DNA]</scope>
    <source>
        <strain evidence="3 4">UAMH 11012</strain>
    </source>
</reference>
<evidence type="ECO:0008006" key="5">
    <source>
        <dbReference type="Google" id="ProtNLM"/>
    </source>
</evidence>
<keyword evidence="2" id="KW-0472">Membrane</keyword>
<feature type="compositionally biased region" description="Low complexity" evidence="1">
    <location>
        <begin position="489"/>
        <end position="502"/>
    </location>
</feature>
<evidence type="ECO:0000256" key="2">
    <source>
        <dbReference type="SAM" id="Phobius"/>
    </source>
</evidence>
<dbReference type="OrthoDB" id="3563218at2759"/>
<proteinExistence type="predicted"/>
<evidence type="ECO:0000313" key="4">
    <source>
        <dbReference type="Proteomes" id="UP000184330"/>
    </source>
</evidence>
<dbReference type="Proteomes" id="UP000184330">
    <property type="component" value="Unassembled WGS sequence"/>
</dbReference>
<feature type="region of interest" description="Disordered" evidence="1">
    <location>
        <begin position="437"/>
        <end position="518"/>
    </location>
</feature>
<name>A0A1L7XFC6_9HELO</name>
<keyword evidence="4" id="KW-1185">Reference proteome</keyword>
<accession>A0A1L7XFC6</accession>
<dbReference type="EMBL" id="FJOG01000024">
    <property type="protein sequence ID" value="CZR63732.1"/>
    <property type="molecule type" value="Genomic_DNA"/>
</dbReference>
<keyword evidence="2" id="KW-1133">Transmembrane helix</keyword>
<dbReference type="AlphaFoldDB" id="A0A1L7XFC6"/>
<feature type="transmembrane region" description="Helical" evidence="2">
    <location>
        <begin position="351"/>
        <end position="376"/>
    </location>
</feature>
<feature type="compositionally biased region" description="Gly residues" evidence="1">
    <location>
        <begin position="439"/>
        <end position="450"/>
    </location>
</feature>
<gene>
    <name evidence="3" type="ORF">PAC_13629</name>
</gene>
<keyword evidence="2" id="KW-0812">Transmembrane</keyword>
<organism evidence="3 4">
    <name type="scientific">Phialocephala subalpina</name>
    <dbReference type="NCBI Taxonomy" id="576137"/>
    <lineage>
        <taxon>Eukaryota</taxon>
        <taxon>Fungi</taxon>
        <taxon>Dikarya</taxon>
        <taxon>Ascomycota</taxon>
        <taxon>Pezizomycotina</taxon>
        <taxon>Leotiomycetes</taxon>
        <taxon>Helotiales</taxon>
        <taxon>Mollisiaceae</taxon>
        <taxon>Phialocephala</taxon>
        <taxon>Phialocephala fortinii species complex</taxon>
    </lineage>
</organism>
<evidence type="ECO:0000313" key="3">
    <source>
        <dbReference type="EMBL" id="CZR63732.1"/>
    </source>
</evidence>
<protein>
    <recommendedName>
        <fullName evidence="5">Mid2 domain-containing protein</fullName>
    </recommendedName>
</protein>